<dbReference type="EMBL" id="JBHSIU010000130">
    <property type="protein sequence ID" value="MFC5007661.1"/>
    <property type="molecule type" value="Genomic_DNA"/>
</dbReference>
<feature type="domain" description="GH10" evidence="7">
    <location>
        <begin position="198"/>
        <end position="528"/>
    </location>
</feature>
<evidence type="ECO:0000313" key="8">
    <source>
        <dbReference type="EMBL" id="MFC5007661.1"/>
    </source>
</evidence>
<evidence type="ECO:0000313" key="9">
    <source>
        <dbReference type="Proteomes" id="UP001595912"/>
    </source>
</evidence>
<keyword evidence="9" id="KW-1185">Reference proteome</keyword>
<evidence type="ECO:0000256" key="5">
    <source>
        <dbReference type="ARBA" id="ARBA00023326"/>
    </source>
</evidence>
<dbReference type="SUPFAM" id="SSF51445">
    <property type="entry name" value="(Trans)glycosidases"/>
    <property type="match status" value="1"/>
</dbReference>
<evidence type="ECO:0000256" key="3">
    <source>
        <dbReference type="ARBA" id="ARBA00023277"/>
    </source>
</evidence>
<dbReference type="InterPro" id="IPR017853">
    <property type="entry name" value="GH"/>
</dbReference>
<accession>A0ABV9WFZ1</accession>
<reference evidence="9" key="1">
    <citation type="journal article" date="2019" name="Int. J. Syst. Evol. Microbiol.">
        <title>The Global Catalogue of Microorganisms (GCM) 10K type strain sequencing project: providing services to taxonomists for standard genome sequencing and annotation.</title>
        <authorList>
            <consortium name="The Broad Institute Genomics Platform"/>
            <consortium name="The Broad Institute Genome Sequencing Center for Infectious Disease"/>
            <person name="Wu L."/>
            <person name="Ma J."/>
        </authorList>
    </citation>
    <scope>NUCLEOTIDE SEQUENCE [LARGE SCALE GENOMIC DNA]</scope>
    <source>
        <strain evidence="9">CGMCC 4.7152</strain>
    </source>
</reference>
<keyword evidence="4 6" id="KW-0326">Glycosidase</keyword>
<dbReference type="SMART" id="SM00633">
    <property type="entry name" value="Glyco_10"/>
    <property type="match status" value="1"/>
</dbReference>
<evidence type="ECO:0000256" key="4">
    <source>
        <dbReference type="ARBA" id="ARBA00023295"/>
    </source>
</evidence>
<keyword evidence="5 6" id="KW-0624">Polysaccharide degradation</keyword>
<evidence type="ECO:0000256" key="6">
    <source>
        <dbReference type="RuleBase" id="RU361174"/>
    </source>
</evidence>
<dbReference type="InterPro" id="IPR003305">
    <property type="entry name" value="CenC_carb-bd"/>
</dbReference>
<dbReference type="RefSeq" id="WP_380128298.1">
    <property type="nucleotide sequence ID" value="NZ_JBHSIU010000130.1"/>
</dbReference>
<comment type="catalytic activity">
    <reaction evidence="6">
        <text>Endohydrolysis of (1-&gt;4)-beta-D-xylosidic linkages in xylans.</text>
        <dbReference type="EC" id="3.2.1.8"/>
    </reaction>
</comment>
<dbReference type="Pfam" id="PF02018">
    <property type="entry name" value="CBM_4_9"/>
    <property type="match status" value="1"/>
</dbReference>
<evidence type="ECO:0000259" key="7">
    <source>
        <dbReference type="PROSITE" id="PS51760"/>
    </source>
</evidence>
<evidence type="ECO:0000256" key="1">
    <source>
        <dbReference type="ARBA" id="ARBA00022737"/>
    </source>
</evidence>
<dbReference type="PRINTS" id="PR00134">
    <property type="entry name" value="GLHYDRLASE10"/>
</dbReference>
<gene>
    <name evidence="8" type="ORF">ACFPIJ_58875</name>
</gene>
<dbReference type="PROSITE" id="PS51760">
    <property type="entry name" value="GH10_2"/>
    <property type="match status" value="1"/>
</dbReference>
<comment type="caution">
    <text evidence="8">The sequence shown here is derived from an EMBL/GenBank/DDBJ whole genome shotgun (WGS) entry which is preliminary data.</text>
</comment>
<dbReference type="EC" id="3.2.1.8" evidence="6"/>
<dbReference type="InterPro" id="IPR001000">
    <property type="entry name" value="GH10_dom"/>
</dbReference>
<dbReference type="SUPFAM" id="SSF49785">
    <property type="entry name" value="Galactose-binding domain-like"/>
    <property type="match status" value="1"/>
</dbReference>
<sequence>MRTRSLVAAGALVAVPVAVVLLALTAFSSSPNGHVRLTAPQAEAVPANALVNTGFEDGTQGWKAQGGGQVRPSTTAAHGGRHSMLVTGKDGKRPGASLDLAGKLRPGTVYGVSVWLWLPAHDPGAKLRLGMSWGWASAVQDTVLTSADVTAGGWVRLEARYTPVAAVDVLTADISPVSGDGEFHVDDFTVVPLPDRPQVTVPSLKEAFGESFEIGAAVGQQQLAGMEADLLKRQFGSVTPTNALKWTATEPQPQAYRFAAADAIVDLATANGMQVRGHTLVWHNQTPDWVFLDPAGRPMTPTAENKALLLQRMESHIAAVVGQYRGRIQTWDVVNEVIADDGTMRASRWYQLAGLDFIKRAFRAARTADPAAKLCVNDFNLSQPTRRDAMYRLVSTLKAEGVPIDCIGNQTHVNIASPTAAQVSAALEKFARLGVDQQVTELDVSVYTDNTSVYTTVQPALLARQAAQYQALFGVYLKHRDKISSVTFWGLADNDSWLHTYPIPRTDAPLLFDTGLAPKPAFWAVVGGRPAN</sequence>
<dbReference type="Proteomes" id="UP001595912">
    <property type="component" value="Unassembled WGS sequence"/>
</dbReference>
<dbReference type="PANTHER" id="PTHR31490:SF90">
    <property type="entry name" value="ENDO-1,4-BETA-XYLANASE A"/>
    <property type="match status" value="1"/>
</dbReference>
<dbReference type="InterPro" id="IPR008979">
    <property type="entry name" value="Galactose-bd-like_sf"/>
</dbReference>
<comment type="similarity">
    <text evidence="6">Belongs to the glycosyl hydrolase 10 (cellulase F) family.</text>
</comment>
<keyword evidence="3 6" id="KW-0119">Carbohydrate metabolism</keyword>
<dbReference type="Pfam" id="PF00331">
    <property type="entry name" value="Glyco_hydro_10"/>
    <property type="match status" value="1"/>
</dbReference>
<dbReference type="Gene3D" id="2.60.120.260">
    <property type="entry name" value="Galactose-binding domain-like"/>
    <property type="match status" value="1"/>
</dbReference>
<dbReference type="InterPro" id="IPR044846">
    <property type="entry name" value="GH10"/>
</dbReference>
<keyword evidence="2 6" id="KW-0378">Hydrolase</keyword>
<proteinExistence type="inferred from homology"/>
<keyword evidence="1" id="KW-0677">Repeat</keyword>
<dbReference type="Gene3D" id="3.20.20.80">
    <property type="entry name" value="Glycosidases"/>
    <property type="match status" value="1"/>
</dbReference>
<evidence type="ECO:0000256" key="2">
    <source>
        <dbReference type="ARBA" id="ARBA00022801"/>
    </source>
</evidence>
<dbReference type="PANTHER" id="PTHR31490">
    <property type="entry name" value="GLYCOSYL HYDROLASE"/>
    <property type="match status" value="1"/>
</dbReference>
<name>A0ABV9WFZ1_9ACTN</name>
<protein>
    <recommendedName>
        <fullName evidence="6">Beta-xylanase</fullName>
        <ecNumber evidence="6">3.2.1.8</ecNumber>
    </recommendedName>
</protein>
<organism evidence="8 9">
    <name type="scientific">Dactylosporangium cerinum</name>
    <dbReference type="NCBI Taxonomy" id="1434730"/>
    <lineage>
        <taxon>Bacteria</taxon>
        <taxon>Bacillati</taxon>
        <taxon>Actinomycetota</taxon>
        <taxon>Actinomycetes</taxon>
        <taxon>Micromonosporales</taxon>
        <taxon>Micromonosporaceae</taxon>
        <taxon>Dactylosporangium</taxon>
    </lineage>
</organism>